<organism evidence="1">
    <name type="scientific">Bradyrhizobium septentrionale</name>
    <dbReference type="NCBI Taxonomy" id="1404411"/>
    <lineage>
        <taxon>Bacteria</taxon>
        <taxon>Pseudomonadati</taxon>
        <taxon>Pseudomonadota</taxon>
        <taxon>Alphaproteobacteria</taxon>
        <taxon>Hyphomicrobiales</taxon>
        <taxon>Nitrobacteraceae</taxon>
        <taxon>Bradyrhizobium</taxon>
    </lineage>
</organism>
<gene>
    <name evidence="1" type="ORF">HAP48_035370</name>
</gene>
<sequence length="87" mass="9729">MPSNDPYVYLSDGGHFENLGAYEMIRRRCKFILISDAACDPDFGYEDLGNLVRRVSISASASSSGRRWTRALESLALQGQEIERARA</sequence>
<dbReference type="Gene3D" id="3.40.1090.10">
    <property type="entry name" value="Cytosolic phospholipase A2 catalytic domain"/>
    <property type="match status" value="1"/>
</dbReference>
<proteinExistence type="predicted"/>
<dbReference type="InterPro" id="IPR016035">
    <property type="entry name" value="Acyl_Trfase/lysoPLipase"/>
</dbReference>
<comment type="caution">
    <text evidence="1">The sequence shown here is derived from an EMBL/GenBank/DDBJ whole genome shotgun (WGS) entry which is preliminary data.</text>
</comment>
<protein>
    <submittedName>
        <fullName evidence="1">Uncharacterized protein</fullName>
    </submittedName>
</protein>
<dbReference type="AlphaFoldDB" id="A0A973W5W9"/>
<dbReference type="SUPFAM" id="SSF52151">
    <property type="entry name" value="FabD/lysophospholipase-like"/>
    <property type="match status" value="1"/>
</dbReference>
<dbReference type="RefSeq" id="WP_029085148.1">
    <property type="nucleotide sequence ID" value="NZ_CP088285.1"/>
</dbReference>
<dbReference type="EMBL" id="JAAOLE020000001">
    <property type="protein sequence ID" value="NVI48127.1"/>
    <property type="molecule type" value="Genomic_DNA"/>
</dbReference>
<evidence type="ECO:0000313" key="1">
    <source>
        <dbReference type="EMBL" id="NVI48127.1"/>
    </source>
</evidence>
<accession>A0A973W5W9</accession>
<name>A0A973W5W9_9BRAD</name>
<reference evidence="1" key="1">
    <citation type="submission" date="2020-06" db="EMBL/GenBank/DDBJ databases">
        <title>Whole Genome Sequence of Bradyrhizobium sp. Strain 1S1.</title>
        <authorList>
            <person name="Bromfield E.S.P."/>
            <person name="Cloutier S."/>
        </authorList>
    </citation>
    <scope>NUCLEOTIDE SEQUENCE [LARGE SCALE GENOMIC DNA]</scope>
    <source>
        <strain evidence="1">1S1</strain>
    </source>
</reference>